<protein>
    <submittedName>
        <fullName evidence="1">Uncharacterized protein</fullName>
    </submittedName>
</protein>
<keyword evidence="2" id="KW-1185">Reference proteome</keyword>
<organism evidence="1 2">
    <name type="scientific">Paractinoplanes bogorensis</name>
    <dbReference type="NCBI Taxonomy" id="1610840"/>
    <lineage>
        <taxon>Bacteria</taxon>
        <taxon>Bacillati</taxon>
        <taxon>Actinomycetota</taxon>
        <taxon>Actinomycetes</taxon>
        <taxon>Micromonosporales</taxon>
        <taxon>Micromonosporaceae</taxon>
        <taxon>Paractinoplanes</taxon>
    </lineage>
</organism>
<dbReference type="RefSeq" id="WP_215795446.1">
    <property type="nucleotide sequence ID" value="NZ_JAHKKG010000018.1"/>
</dbReference>
<comment type="caution">
    <text evidence="1">The sequence shown here is derived from an EMBL/GenBank/DDBJ whole genome shotgun (WGS) entry which is preliminary data.</text>
</comment>
<name>A0ABS5Z3F3_9ACTN</name>
<dbReference type="Proteomes" id="UP001519654">
    <property type="component" value="Unassembled WGS sequence"/>
</dbReference>
<proteinExistence type="predicted"/>
<accession>A0ABS5Z3F3</accession>
<evidence type="ECO:0000313" key="2">
    <source>
        <dbReference type="Proteomes" id="UP001519654"/>
    </source>
</evidence>
<dbReference type="EMBL" id="JAHKKG010000018">
    <property type="protein sequence ID" value="MBU2670222.1"/>
    <property type="molecule type" value="Genomic_DNA"/>
</dbReference>
<reference evidence="1 2" key="1">
    <citation type="submission" date="2021-06" db="EMBL/GenBank/DDBJ databases">
        <title>Actinoplanes lichenicola sp. nov., and Actinoplanes ovalisporus sp. nov., isolated from lichen in Thailand.</title>
        <authorList>
            <person name="Saeng-In P."/>
            <person name="Kanchanasin P."/>
            <person name="Yuki M."/>
            <person name="Kudo T."/>
            <person name="Ohkuma M."/>
            <person name="Phongsopitanun W."/>
            <person name="Tanasupawat S."/>
        </authorList>
    </citation>
    <scope>NUCLEOTIDE SEQUENCE [LARGE SCALE GENOMIC DNA]</scope>
    <source>
        <strain evidence="1 2">NBRC 110975</strain>
    </source>
</reference>
<gene>
    <name evidence="1" type="ORF">KOI35_42650</name>
</gene>
<sequence length="344" mass="36028">MPKVPGDLYIKYDAADLGTAEIPAGAAFWASPSIWLSDVDGNTLTRATTGKDTVINVQVDSVDADSRTGVKVQVWVSDFTQGGVGPQTGLASGGGAAGRITTIQGIVSKASPGVAHVTWQPTAADLINSPNPDEGHICVGANAFVENTPPPDGARVTGGVLNVIEDRHHGWKNITVVRSANKVGTFITFRMGDPGTENGEFEVTAEDIGAFGPLEAETLLAQGFVDLVDGAEVRPIPAACLREPRERTRLAQGGTLVLTGMPETTPLRPAERRAKFTLVTAEGRDQTLCMKAVPGAEVPVIFALEGNGEPGEVHVIDVVQRTTDGLVLGGARVIAVNVPEWHCC</sequence>
<evidence type="ECO:0000313" key="1">
    <source>
        <dbReference type="EMBL" id="MBU2670222.1"/>
    </source>
</evidence>